<proteinExistence type="inferred from homology"/>
<keyword evidence="2 4" id="KW-0663">Pyridoxal phosphate</keyword>
<dbReference type="GO" id="GO:0016836">
    <property type="term" value="F:hydro-lyase activity"/>
    <property type="evidence" value="ECO:0007669"/>
    <property type="project" value="UniProtKB-UniRule"/>
</dbReference>
<dbReference type="InterPro" id="IPR036052">
    <property type="entry name" value="TrpB-like_PALP_sf"/>
</dbReference>
<evidence type="ECO:0000256" key="4">
    <source>
        <dbReference type="HAMAP-Rule" id="MF_01030"/>
    </source>
</evidence>
<dbReference type="AlphaFoldDB" id="A0A6L3T465"/>
<dbReference type="EC" id="4.3.1.18" evidence="4"/>
<dbReference type="OrthoDB" id="9780546at2"/>
<evidence type="ECO:0000256" key="2">
    <source>
        <dbReference type="ARBA" id="ARBA00022898"/>
    </source>
</evidence>
<dbReference type="InterPro" id="IPR001926">
    <property type="entry name" value="TrpB-like_PALP"/>
</dbReference>
<comment type="catalytic activity">
    <reaction evidence="4">
        <text>D-serine = pyruvate + NH4(+)</text>
        <dbReference type="Rhea" id="RHEA:13977"/>
        <dbReference type="ChEBI" id="CHEBI:15361"/>
        <dbReference type="ChEBI" id="CHEBI:28938"/>
        <dbReference type="ChEBI" id="CHEBI:35247"/>
        <dbReference type="EC" id="4.3.1.18"/>
    </reaction>
</comment>
<evidence type="ECO:0000256" key="1">
    <source>
        <dbReference type="ARBA" id="ARBA00001933"/>
    </source>
</evidence>
<dbReference type="InterPro" id="IPR011780">
    <property type="entry name" value="D_Ser_am_lyase"/>
</dbReference>
<dbReference type="GO" id="GO:0008721">
    <property type="term" value="F:D-serine ammonia-lyase activity"/>
    <property type="evidence" value="ECO:0007669"/>
    <property type="project" value="UniProtKB-EC"/>
</dbReference>
<dbReference type="GO" id="GO:0009097">
    <property type="term" value="P:isoleucine biosynthetic process"/>
    <property type="evidence" value="ECO:0007669"/>
    <property type="project" value="TreeGrafter"/>
</dbReference>
<feature type="region of interest" description="Disordered" evidence="5">
    <location>
        <begin position="1"/>
        <end position="165"/>
    </location>
</feature>
<dbReference type="PANTHER" id="PTHR48078">
    <property type="entry name" value="THREONINE DEHYDRATASE, MITOCHONDRIAL-RELATED"/>
    <property type="match status" value="1"/>
</dbReference>
<feature type="compositionally biased region" description="Basic and acidic residues" evidence="5">
    <location>
        <begin position="1"/>
        <end position="18"/>
    </location>
</feature>
<dbReference type="PANTHER" id="PTHR48078:SF9">
    <property type="entry name" value="D-SERINE DEHYDRATASE"/>
    <property type="match status" value="1"/>
</dbReference>
<feature type="modified residue" description="N6-(pyridoxal phosphate)lysine" evidence="4">
    <location>
        <position position="291"/>
    </location>
</feature>
<feature type="compositionally biased region" description="Basic and acidic residues" evidence="5">
    <location>
        <begin position="68"/>
        <end position="84"/>
    </location>
</feature>
<comment type="caution">
    <text evidence="7">The sequence shown here is derived from an EMBL/GenBank/DDBJ whole genome shotgun (WGS) entry which is preliminary data.</text>
</comment>
<dbReference type="HAMAP" id="MF_01030">
    <property type="entry name" value="D_Ser_dehydrat"/>
    <property type="match status" value="1"/>
</dbReference>
<organism evidence="7 8">
    <name type="scientific">Methylobacterium soli</name>
    <dbReference type="NCBI Taxonomy" id="553447"/>
    <lineage>
        <taxon>Bacteria</taxon>
        <taxon>Pseudomonadati</taxon>
        <taxon>Pseudomonadota</taxon>
        <taxon>Alphaproteobacteria</taxon>
        <taxon>Hyphomicrobiales</taxon>
        <taxon>Methylobacteriaceae</taxon>
        <taxon>Methylobacterium</taxon>
    </lineage>
</organism>
<dbReference type="Proteomes" id="UP000474159">
    <property type="component" value="Unassembled WGS sequence"/>
</dbReference>
<feature type="domain" description="Tryptophan synthase beta chain-like PALP" evidence="6">
    <location>
        <begin position="270"/>
        <end position="567"/>
    </location>
</feature>
<evidence type="ECO:0000313" key="7">
    <source>
        <dbReference type="EMBL" id="KAB1079830.1"/>
    </source>
</evidence>
<dbReference type="SUPFAM" id="SSF53686">
    <property type="entry name" value="Tryptophan synthase beta subunit-like PLP-dependent enzymes"/>
    <property type="match status" value="1"/>
</dbReference>
<evidence type="ECO:0000313" key="8">
    <source>
        <dbReference type="Proteomes" id="UP000474159"/>
    </source>
</evidence>
<comment type="similarity">
    <text evidence="4">Belongs to the serine/threonine dehydratase family. DsdA subfamily.</text>
</comment>
<name>A0A6L3T465_9HYPH</name>
<dbReference type="NCBIfam" id="TIGR02035">
    <property type="entry name" value="D_Ser_am_lyase"/>
    <property type="match status" value="1"/>
</dbReference>
<dbReference type="Pfam" id="PF00291">
    <property type="entry name" value="PALP"/>
    <property type="match status" value="1"/>
</dbReference>
<feature type="compositionally biased region" description="Basic and acidic residues" evidence="5">
    <location>
        <begin position="98"/>
        <end position="119"/>
    </location>
</feature>
<protein>
    <recommendedName>
        <fullName evidence="4">Probable D-serine dehydratase</fullName>
        <ecNumber evidence="4">4.3.1.18</ecNumber>
    </recommendedName>
    <alternativeName>
        <fullName evidence="4">D-serine deaminase</fullName>
        <shortName evidence="4">DSD</shortName>
    </alternativeName>
</protein>
<evidence type="ECO:0000256" key="5">
    <source>
        <dbReference type="SAM" id="MobiDB-lite"/>
    </source>
</evidence>
<keyword evidence="3 4" id="KW-0456">Lyase</keyword>
<dbReference type="EMBL" id="VZZK01000007">
    <property type="protein sequence ID" value="KAB1079830.1"/>
    <property type="molecule type" value="Genomic_DNA"/>
</dbReference>
<dbReference type="NCBIfam" id="NF002823">
    <property type="entry name" value="PRK02991.1"/>
    <property type="match status" value="1"/>
</dbReference>
<reference evidence="7 8" key="1">
    <citation type="submission" date="2019-09" db="EMBL/GenBank/DDBJ databases">
        <title>YIM 48816 draft genome.</title>
        <authorList>
            <person name="Jiang L."/>
        </authorList>
    </citation>
    <scope>NUCLEOTIDE SEQUENCE [LARGE SCALE GENOMIC DNA]</scope>
    <source>
        <strain evidence="7 8">YIM 48816</strain>
    </source>
</reference>
<accession>A0A6L3T465</accession>
<dbReference type="GO" id="GO:0030170">
    <property type="term" value="F:pyridoxal phosphate binding"/>
    <property type="evidence" value="ECO:0007669"/>
    <property type="project" value="InterPro"/>
</dbReference>
<dbReference type="GO" id="GO:0036088">
    <property type="term" value="P:D-serine catabolic process"/>
    <property type="evidence" value="ECO:0007669"/>
    <property type="project" value="TreeGrafter"/>
</dbReference>
<keyword evidence="8" id="KW-1185">Reference proteome</keyword>
<gene>
    <name evidence="4" type="primary">dsdA</name>
    <name evidence="7" type="ORF">F6X53_08675</name>
</gene>
<dbReference type="Gene3D" id="3.40.50.1100">
    <property type="match status" value="2"/>
</dbReference>
<dbReference type="InterPro" id="IPR050147">
    <property type="entry name" value="Ser/Thr_Dehydratase"/>
</dbReference>
<sequence length="613" mass="65002">MRDVKQDNARHAPGERRSCPSSTDPRPLAAFARGAPTLGPDPRRPGRVSLCRASGGLPPVCCPLPHAGDGRGAQEDGAHDDQPGCDRAGGGSLRPSRARPDARDADLRGSRLHAREGARARARLRGRAGGRDRAGRGRHLRRSHPGGEYPGDRDPVRFGRGRNAAGRGLDAVVDGLPDPARAEAPHQDIPRGVPLAVRRGQPTVWLNPHRAPTADGLPTRAVSLADVEAALARWRRFEPLLARLFDELETGRIDSPLRALSEPVARRVLGGAGGTVWVKADHELPVTGCIKARGGVYEVLVYAEALAREAGLLGPREGYARLAEPEARRVFGAHTVAVGSTGNLGFSVGVMARALGFRVEVHMSRDAKAWKKRRLREIGAEVVEHAGDYGSAVAAARTGFQGRPDAHFVDDEDSLDLFLGYATAAFDLRRQLAEAGVTVDRDHPLFVYLPCGVGGAPGGVTLGLKLLFGDAVRCIFVEPVAAPCMLVQLAAGLERTVSVYDVGLDNRTAADGLAVARASMLVARMVRGLIEAVATVSDDALHAWLRDLWHAAGLRLEPSAAAGFAAVRPFLTALPPPNPARATHVVWTTGGALLPEAEFQKALRGSAAEPAAE</sequence>
<evidence type="ECO:0000256" key="3">
    <source>
        <dbReference type="ARBA" id="ARBA00023239"/>
    </source>
</evidence>
<evidence type="ECO:0000259" key="6">
    <source>
        <dbReference type="Pfam" id="PF00291"/>
    </source>
</evidence>
<comment type="cofactor">
    <cofactor evidence="1 4">
        <name>pyridoxal 5'-phosphate</name>
        <dbReference type="ChEBI" id="CHEBI:597326"/>
    </cofactor>
</comment>